<dbReference type="OrthoDB" id="7616820at2"/>
<sequence length="352" mass="38050">MSTALAPMETAPLPPGIPGGGPALTRRQKAAIVVRLLLADGITLPLTELPDALQAELTTQMSQMRYIDRTTLHAVIEEFADELDSIGMAFPGGLEGALEALEGAISPDIAARLRRQAGLIWADDPWEVIAEMEVEKLLPLLQTEGPEIGAVILSKLKVAKAAALLERLPGAQARRLTYAMSLTSDIDPDTVRKIGVSLAALLQAEPPRAFPSPAVKRVGAILNVSPRVTREDVLEGLDEEDKDFAEEVRRAIFTFQDIPARLDMRDVPNALRNVDQDMLKKVVAAADATSGPVIDFLLDNLSKRLAQTIREEAADLREQPAKEIEDAQRAIVTAIRDMADAGEITLQEPEGA</sequence>
<evidence type="ECO:0000259" key="14">
    <source>
        <dbReference type="Pfam" id="PF14842"/>
    </source>
</evidence>
<keyword evidence="15" id="KW-0282">Flagellum</keyword>
<dbReference type="Pfam" id="PF14842">
    <property type="entry name" value="FliG_N"/>
    <property type="match status" value="1"/>
</dbReference>
<comment type="similarity">
    <text evidence="3">Belongs to the FliG family.</text>
</comment>
<organism evidence="15 16">
    <name type="scientific">Tranquillimonas rosea</name>
    <dbReference type="NCBI Taxonomy" id="641238"/>
    <lineage>
        <taxon>Bacteria</taxon>
        <taxon>Pseudomonadati</taxon>
        <taxon>Pseudomonadota</taxon>
        <taxon>Alphaproteobacteria</taxon>
        <taxon>Rhodobacterales</taxon>
        <taxon>Roseobacteraceae</taxon>
        <taxon>Tranquillimonas</taxon>
    </lineage>
</organism>
<keyword evidence="15" id="KW-0966">Cell projection</keyword>
<evidence type="ECO:0000256" key="6">
    <source>
        <dbReference type="ARBA" id="ARBA00022500"/>
    </source>
</evidence>
<keyword evidence="5" id="KW-1003">Cell membrane</keyword>
<dbReference type="GO" id="GO:0003774">
    <property type="term" value="F:cytoskeletal motor activity"/>
    <property type="evidence" value="ECO:0007669"/>
    <property type="project" value="InterPro"/>
</dbReference>
<evidence type="ECO:0000313" key="16">
    <source>
        <dbReference type="Proteomes" id="UP000198885"/>
    </source>
</evidence>
<dbReference type="InterPro" id="IPR000090">
    <property type="entry name" value="Flg_Motor_Flig"/>
</dbReference>
<gene>
    <name evidence="15" type="ORF">SAMN04490244_104224</name>
</gene>
<evidence type="ECO:0000256" key="7">
    <source>
        <dbReference type="ARBA" id="ARBA00022779"/>
    </source>
</evidence>
<dbReference type="PANTHER" id="PTHR30534">
    <property type="entry name" value="FLAGELLAR MOTOR SWITCH PROTEIN FLIG"/>
    <property type="match status" value="1"/>
</dbReference>
<evidence type="ECO:0000256" key="10">
    <source>
        <dbReference type="ARBA" id="ARBA00025598"/>
    </source>
</evidence>
<evidence type="ECO:0000259" key="13">
    <source>
        <dbReference type="Pfam" id="PF14841"/>
    </source>
</evidence>
<dbReference type="PANTHER" id="PTHR30534:SF0">
    <property type="entry name" value="FLAGELLAR MOTOR SWITCH PROTEIN FLIG"/>
    <property type="match status" value="1"/>
</dbReference>
<keyword evidence="6" id="KW-0145">Chemotaxis</keyword>
<dbReference type="RefSeq" id="WP_092691791.1">
    <property type="nucleotide sequence ID" value="NZ_CBDDGO010000004.1"/>
</dbReference>
<keyword evidence="7" id="KW-0283">Flagellar rotation</keyword>
<evidence type="ECO:0000256" key="9">
    <source>
        <dbReference type="ARBA" id="ARBA00023143"/>
    </source>
</evidence>
<protein>
    <recommendedName>
        <fullName evidence="4">Flagellar motor switch protein FliG</fullName>
    </recommendedName>
</protein>
<dbReference type="SUPFAM" id="SSF48029">
    <property type="entry name" value="FliG"/>
    <property type="match status" value="2"/>
</dbReference>
<dbReference type="EMBL" id="FOGU01000004">
    <property type="protein sequence ID" value="SER97321.1"/>
    <property type="molecule type" value="Genomic_DNA"/>
</dbReference>
<feature type="domain" description="Flagellar motor switch protein FliG middle" evidence="13">
    <location>
        <begin position="135"/>
        <end position="204"/>
    </location>
</feature>
<keyword evidence="8" id="KW-0472">Membrane</keyword>
<proteinExistence type="inferred from homology"/>
<evidence type="ECO:0000256" key="5">
    <source>
        <dbReference type="ARBA" id="ARBA00022475"/>
    </source>
</evidence>
<dbReference type="STRING" id="641238.SAMN04490244_104224"/>
<dbReference type="Proteomes" id="UP000198885">
    <property type="component" value="Unassembled WGS sequence"/>
</dbReference>
<feature type="domain" description="Flagellar motor switch protein FliG C-terminal" evidence="12">
    <location>
        <begin position="236"/>
        <end position="346"/>
    </location>
</feature>
<dbReference type="InterPro" id="IPR032779">
    <property type="entry name" value="FliG_M"/>
</dbReference>
<dbReference type="GO" id="GO:0006935">
    <property type="term" value="P:chemotaxis"/>
    <property type="evidence" value="ECO:0007669"/>
    <property type="project" value="UniProtKB-KW"/>
</dbReference>
<keyword evidence="16" id="KW-1185">Reference proteome</keyword>
<accession>A0A1H9TJK1</accession>
<dbReference type="GO" id="GO:0009425">
    <property type="term" value="C:bacterial-type flagellum basal body"/>
    <property type="evidence" value="ECO:0007669"/>
    <property type="project" value="UniProtKB-SubCell"/>
</dbReference>
<evidence type="ECO:0000256" key="1">
    <source>
        <dbReference type="ARBA" id="ARBA00004117"/>
    </source>
</evidence>
<dbReference type="Gene3D" id="1.10.220.30">
    <property type="match status" value="3"/>
</dbReference>
<evidence type="ECO:0000256" key="11">
    <source>
        <dbReference type="SAM" id="MobiDB-lite"/>
    </source>
</evidence>
<evidence type="ECO:0000259" key="12">
    <source>
        <dbReference type="Pfam" id="PF01706"/>
    </source>
</evidence>
<dbReference type="InterPro" id="IPR011002">
    <property type="entry name" value="FliG_a-hlx"/>
</dbReference>
<keyword evidence="9" id="KW-0975">Bacterial flagellum</keyword>
<dbReference type="InterPro" id="IPR023087">
    <property type="entry name" value="Flg_Motor_Flig_C"/>
</dbReference>
<dbReference type="GO" id="GO:0071973">
    <property type="term" value="P:bacterial-type flagellum-dependent cell motility"/>
    <property type="evidence" value="ECO:0007669"/>
    <property type="project" value="InterPro"/>
</dbReference>
<evidence type="ECO:0000313" key="15">
    <source>
        <dbReference type="EMBL" id="SER97321.1"/>
    </source>
</evidence>
<evidence type="ECO:0000256" key="8">
    <source>
        <dbReference type="ARBA" id="ARBA00023136"/>
    </source>
</evidence>
<dbReference type="PRINTS" id="PR00954">
    <property type="entry name" value="FLGMOTORFLIG"/>
</dbReference>
<evidence type="ECO:0000256" key="2">
    <source>
        <dbReference type="ARBA" id="ARBA00004413"/>
    </source>
</evidence>
<dbReference type="Pfam" id="PF01706">
    <property type="entry name" value="FliG_C"/>
    <property type="match status" value="1"/>
</dbReference>
<reference evidence="15 16" key="1">
    <citation type="submission" date="2016-10" db="EMBL/GenBank/DDBJ databases">
        <authorList>
            <person name="de Groot N.N."/>
        </authorList>
    </citation>
    <scope>NUCLEOTIDE SEQUENCE [LARGE SCALE GENOMIC DNA]</scope>
    <source>
        <strain evidence="15 16">DSM 23042</strain>
    </source>
</reference>
<dbReference type="AlphaFoldDB" id="A0A1H9TJK1"/>
<feature type="region of interest" description="Disordered" evidence="11">
    <location>
        <begin position="1"/>
        <end position="21"/>
    </location>
</feature>
<comment type="function">
    <text evidence="10">FliG is one of three proteins (FliG, FliN, FliM) that forms the rotor-mounted switch complex (C ring), located at the base of the basal body. This complex interacts with the CheY and CheZ chemotaxis proteins, in addition to contacting components of the motor that determine the direction of flagellar rotation.</text>
</comment>
<feature type="domain" description="Flagellar motor switch protein FliG N-terminal" evidence="14">
    <location>
        <begin position="24"/>
        <end position="117"/>
    </location>
</feature>
<evidence type="ECO:0000256" key="3">
    <source>
        <dbReference type="ARBA" id="ARBA00010299"/>
    </source>
</evidence>
<dbReference type="GO" id="GO:0005886">
    <property type="term" value="C:plasma membrane"/>
    <property type="evidence" value="ECO:0007669"/>
    <property type="project" value="UniProtKB-SubCell"/>
</dbReference>
<dbReference type="InterPro" id="IPR028263">
    <property type="entry name" value="FliG_N"/>
</dbReference>
<keyword evidence="15" id="KW-0969">Cilium</keyword>
<name>A0A1H9TJK1_9RHOB</name>
<dbReference type="Pfam" id="PF14841">
    <property type="entry name" value="FliG_M"/>
    <property type="match status" value="1"/>
</dbReference>
<evidence type="ECO:0000256" key="4">
    <source>
        <dbReference type="ARBA" id="ARBA00021870"/>
    </source>
</evidence>
<comment type="subcellular location">
    <subcellularLocation>
        <location evidence="1">Bacterial flagellum basal body</location>
    </subcellularLocation>
    <subcellularLocation>
        <location evidence="2">Cell membrane</location>
        <topology evidence="2">Peripheral membrane protein</topology>
        <orientation evidence="2">Cytoplasmic side</orientation>
    </subcellularLocation>
</comment>